<evidence type="ECO:0000313" key="20">
    <source>
        <dbReference type="Proteomes" id="UP001150538"/>
    </source>
</evidence>
<comment type="subcellular location">
    <subcellularLocation>
        <location evidence="2 11">Nucleus</location>
    </subcellularLocation>
</comment>
<dbReference type="Pfam" id="PF04926">
    <property type="entry name" value="PAP_RNA-bind"/>
    <property type="match status" value="1"/>
</dbReference>
<evidence type="ECO:0000256" key="3">
    <source>
        <dbReference type="ARBA" id="ARBA00010912"/>
    </source>
</evidence>
<dbReference type="Pfam" id="PF04928">
    <property type="entry name" value="PAP_central"/>
    <property type="match status" value="1"/>
</dbReference>
<comment type="function">
    <text evidence="11">Polymerase that creates the 3'-poly(A) tail of mRNA's.</text>
</comment>
<name>A0A9W7ZYX8_9FUNG</name>
<dbReference type="Pfam" id="PF20750">
    <property type="entry name" value="PAP_NTPase"/>
    <property type="match status" value="1"/>
</dbReference>
<keyword evidence="15" id="KW-0472">Membrane</keyword>
<feature type="binding site" evidence="13">
    <location>
        <position position="115"/>
    </location>
    <ligand>
        <name>Mg(2+)</name>
        <dbReference type="ChEBI" id="CHEBI:18420"/>
        <label>1</label>
        <note>catalytic</note>
    </ligand>
</feature>
<organism evidence="19 20">
    <name type="scientific">Mycoemilia scoparia</name>
    <dbReference type="NCBI Taxonomy" id="417184"/>
    <lineage>
        <taxon>Eukaryota</taxon>
        <taxon>Fungi</taxon>
        <taxon>Fungi incertae sedis</taxon>
        <taxon>Zoopagomycota</taxon>
        <taxon>Kickxellomycotina</taxon>
        <taxon>Kickxellomycetes</taxon>
        <taxon>Kickxellales</taxon>
        <taxon>Kickxellaceae</taxon>
        <taxon>Mycoemilia</taxon>
    </lineage>
</organism>
<feature type="binding site" evidence="12">
    <location>
        <position position="167"/>
    </location>
    <ligand>
        <name>ATP</name>
        <dbReference type="ChEBI" id="CHEBI:30616"/>
    </ligand>
</feature>
<evidence type="ECO:0000256" key="4">
    <source>
        <dbReference type="ARBA" id="ARBA00022664"/>
    </source>
</evidence>
<keyword evidence="20" id="KW-1185">Reference proteome</keyword>
<dbReference type="GO" id="GO:0006397">
    <property type="term" value="P:mRNA processing"/>
    <property type="evidence" value="ECO:0007669"/>
    <property type="project" value="UniProtKB-KW"/>
</dbReference>
<feature type="transmembrane region" description="Helical" evidence="15">
    <location>
        <begin position="235"/>
        <end position="254"/>
    </location>
</feature>
<evidence type="ECO:0000256" key="1">
    <source>
        <dbReference type="ARBA" id="ARBA00001936"/>
    </source>
</evidence>
<evidence type="ECO:0000256" key="10">
    <source>
        <dbReference type="ARBA" id="ARBA00023242"/>
    </source>
</evidence>
<feature type="compositionally biased region" description="Polar residues" evidence="14">
    <location>
        <begin position="587"/>
        <end position="598"/>
    </location>
</feature>
<dbReference type="SUPFAM" id="SSF81631">
    <property type="entry name" value="PAP/OAS1 substrate-binding domain"/>
    <property type="match status" value="1"/>
</dbReference>
<dbReference type="InterPro" id="IPR014492">
    <property type="entry name" value="PolyA_polymerase"/>
</dbReference>
<evidence type="ECO:0000256" key="12">
    <source>
        <dbReference type="PIRSR" id="PIRSR018425-1"/>
    </source>
</evidence>
<proteinExistence type="inferred from homology"/>
<dbReference type="InterPro" id="IPR048840">
    <property type="entry name" value="PolA_pol_NTPase"/>
</dbReference>
<comment type="cofactor">
    <cofactor evidence="1">
        <name>Mn(2+)</name>
        <dbReference type="ChEBI" id="CHEBI:29035"/>
    </cofactor>
</comment>
<dbReference type="InterPro" id="IPR043519">
    <property type="entry name" value="NT_sf"/>
</dbReference>
<feature type="binding site" evidence="13">
    <location>
        <position position="113"/>
    </location>
    <ligand>
        <name>Mg(2+)</name>
        <dbReference type="ChEBI" id="CHEBI:18420"/>
        <label>2</label>
        <note>catalytic</note>
    </ligand>
</feature>
<feature type="compositionally biased region" description="Basic and acidic residues" evidence="14">
    <location>
        <begin position="570"/>
        <end position="582"/>
    </location>
</feature>
<dbReference type="SUPFAM" id="SSF55003">
    <property type="entry name" value="PAP/Archaeal CCA-adding enzyme, C-terminal domain"/>
    <property type="match status" value="1"/>
</dbReference>
<dbReference type="Gene3D" id="3.30.460.10">
    <property type="entry name" value="Beta Polymerase, domain 2"/>
    <property type="match status" value="1"/>
</dbReference>
<feature type="compositionally biased region" description="Basic and acidic residues" evidence="14">
    <location>
        <begin position="542"/>
        <end position="551"/>
    </location>
</feature>
<evidence type="ECO:0000256" key="11">
    <source>
        <dbReference type="PIRNR" id="PIRNR018425"/>
    </source>
</evidence>
<dbReference type="GO" id="GO:0046872">
    <property type="term" value="F:metal ion binding"/>
    <property type="evidence" value="ECO:0007669"/>
    <property type="project" value="UniProtKB-KW"/>
</dbReference>
<keyword evidence="8 11" id="KW-0067">ATP-binding</keyword>
<dbReference type="InterPro" id="IPR011068">
    <property type="entry name" value="NuclTrfase_I-like_C"/>
</dbReference>
<feature type="region of interest" description="Disordered" evidence="14">
    <location>
        <begin position="565"/>
        <end position="661"/>
    </location>
</feature>
<evidence type="ECO:0000259" key="18">
    <source>
        <dbReference type="Pfam" id="PF20750"/>
    </source>
</evidence>
<comment type="caution">
    <text evidence="19">The sequence shown here is derived from an EMBL/GenBank/DDBJ whole genome shotgun (WGS) entry which is preliminary data.</text>
</comment>
<dbReference type="FunFam" id="1.10.1410.10:FF:000001">
    <property type="entry name" value="Putative poly(A) polymerase gamma"/>
    <property type="match status" value="1"/>
</dbReference>
<dbReference type="AlphaFoldDB" id="A0A9W7ZYX8"/>
<accession>A0A9W7ZYX8</accession>
<keyword evidence="15" id="KW-0812">Transmembrane</keyword>
<protein>
    <recommendedName>
        <fullName evidence="11">Poly(A) polymerase</fullName>
        <ecNumber evidence="11">2.7.7.19</ecNumber>
    </recommendedName>
</protein>
<feature type="compositionally biased region" description="Basic residues" evidence="14">
    <location>
        <begin position="527"/>
        <end position="541"/>
    </location>
</feature>
<evidence type="ECO:0000256" key="15">
    <source>
        <dbReference type="SAM" id="Phobius"/>
    </source>
</evidence>
<feature type="binding site" evidence="13">
    <location>
        <position position="113"/>
    </location>
    <ligand>
        <name>Mg(2+)</name>
        <dbReference type="ChEBI" id="CHEBI:18420"/>
        <label>1</label>
        <note>catalytic</note>
    </ligand>
</feature>
<comment type="cofactor">
    <cofactor evidence="13">
        <name>Mg(2+)</name>
        <dbReference type="ChEBI" id="CHEBI:18420"/>
    </cofactor>
    <text evidence="13">Binds 2 magnesium ions. Also active with manganese.</text>
</comment>
<feature type="domain" description="Poly(A) polymerase central" evidence="17">
    <location>
        <begin position="219"/>
        <end position="364"/>
    </location>
</feature>
<dbReference type="GO" id="GO:0031123">
    <property type="term" value="P:RNA 3'-end processing"/>
    <property type="evidence" value="ECO:0007669"/>
    <property type="project" value="InterPro"/>
</dbReference>
<feature type="binding site" evidence="12">
    <location>
        <begin position="113"/>
        <end position="115"/>
    </location>
    <ligand>
        <name>ATP</name>
        <dbReference type="ChEBI" id="CHEBI:30616"/>
    </ligand>
</feature>
<reference evidence="19" key="1">
    <citation type="submission" date="2022-07" db="EMBL/GenBank/DDBJ databases">
        <title>Phylogenomic reconstructions and comparative analyses of Kickxellomycotina fungi.</title>
        <authorList>
            <person name="Reynolds N.K."/>
            <person name="Stajich J.E."/>
            <person name="Barry K."/>
            <person name="Grigoriev I.V."/>
            <person name="Crous P."/>
            <person name="Smith M.E."/>
        </authorList>
    </citation>
    <scope>NUCLEOTIDE SEQUENCE</scope>
    <source>
        <strain evidence="19">NBRC 100468</strain>
    </source>
</reference>
<evidence type="ECO:0000256" key="5">
    <source>
        <dbReference type="ARBA" id="ARBA00022679"/>
    </source>
</evidence>
<dbReference type="PANTHER" id="PTHR10682">
    <property type="entry name" value="POLY A POLYMERASE"/>
    <property type="match status" value="1"/>
</dbReference>
<evidence type="ECO:0000259" key="17">
    <source>
        <dbReference type="Pfam" id="PF04928"/>
    </source>
</evidence>
<dbReference type="CDD" id="cd05402">
    <property type="entry name" value="NT_PAP_TUTase"/>
    <property type="match status" value="1"/>
</dbReference>
<dbReference type="PANTHER" id="PTHR10682:SF10">
    <property type="entry name" value="POLYNUCLEOTIDE ADENYLYLTRANSFERASE"/>
    <property type="match status" value="1"/>
</dbReference>
<dbReference type="InterPro" id="IPR007010">
    <property type="entry name" value="PolA_pol_RNA-bd_dom"/>
</dbReference>
<dbReference type="FunFam" id="3.30.460.10:FF:000002">
    <property type="entry name" value="Poly(A) polymerase alpha, putative"/>
    <property type="match status" value="1"/>
</dbReference>
<feature type="domain" description="Poly(A) polymerase RNA-binding" evidence="16">
    <location>
        <begin position="366"/>
        <end position="522"/>
    </location>
</feature>
<evidence type="ECO:0000256" key="14">
    <source>
        <dbReference type="SAM" id="MobiDB-lite"/>
    </source>
</evidence>
<dbReference type="OrthoDB" id="412748at2759"/>
<feature type="binding site" evidence="13">
    <location>
        <position position="115"/>
    </location>
    <ligand>
        <name>Mg(2+)</name>
        <dbReference type="ChEBI" id="CHEBI:18420"/>
        <label>2</label>
        <note>catalytic</note>
    </ligand>
</feature>
<evidence type="ECO:0000256" key="7">
    <source>
        <dbReference type="ARBA" id="ARBA00022741"/>
    </source>
</evidence>
<keyword evidence="5 11" id="KW-0808">Transferase</keyword>
<feature type="binding site" evidence="12">
    <location>
        <position position="237"/>
    </location>
    <ligand>
        <name>ATP</name>
        <dbReference type="ChEBI" id="CHEBI:30616"/>
    </ligand>
</feature>
<dbReference type="GO" id="GO:0005524">
    <property type="term" value="F:ATP binding"/>
    <property type="evidence" value="ECO:0007669"/>
    <property type="project" value="UniProtKB-UniRule"/>
</dbReference>
<dbReference type="GO" id="GO:0003723">
    <property type="term" value="F:RNA binding"/>
    <property type="evidence" value="ECO:0007669"/>
    <property type="project" value="UniProtKB-UniRule"/>
</dbReference>
<feature type="compositionally biased region" description="Polar residues" evidence="14">
    <location>
        <begin position="612"/>
        <end position="622"/>
    </location>
</feature>
<dbReference type="EMBL" id="JANBPU010000024">
    <property type="protein sequence ID" value="KAJ1919599.1"/>
    <property type="molecule type" value="Genomic_DNA"/>
</dbReference>
<feature type="region of interest" description="Disordered" evidence="14">
    <location>
        <begin position="519"/>
        <end position="553"/>
    </location>
</feature>
<gene>
    <name evidence="19" type="primary">PAP1</name>
    <name evidence="19" type="ORF">H4219_001847</name>
</gene>
<keyword evidence="6 13" id="KW-0479">Metal-binding</keyword>
<keyword evidence="7 11" id="KW-0547">Nucleotide-binding</keyword>
<dbReference type="GO" id="GO:0005634">
    <property type="term" value="C:nucleus"/>
    <property type="evidence" value="ECO:0007669"/>
    <property type="project" value="UniProtKB-SubCell"/>
</dbReference>
<evidence type="ECO:0000256" key="2">
    <source>
        <dbReference type="ARBA" id="ARBA00004123"/>
    </source>
</evidence>
<comment type="similarity">
    <text evidence="3 11">Belongs to the poly(A) polymerase family.</text>
</comment>
<keyword evidence="15" id="KW-1133">Transmembrane helix</keyword>
<feature type="domain" description="Poly(A) polymerase nucleotidyltransferase" evidence="18">
    <location>
        <begin position="21"/>
        <end position="214"/>
    </location>
</feature>
<dbReference type="GO" id="GO:1990817">
    <property type="term" value="F:poly(A) RNA polymerase activity"/>
    <property type="evidence" value="ECO:0007669"/>
    <property type="project" value="UniProtKB-UniRule"/>
</dbReference>
<feature type="binding site" evidence="12">
    <location>
        <position position="228"/>
    </location>
    <ligand>
        <name>ATP</name>
        <dbReference type="ChEBI" id="CHEBI:30616"/>
    </ligand>
</feature>
<dbReference type="Proteomes" id="UP001150538">
    <property type="component" value="Unassembled WGS sequence"/>
</dbReference>
<dbReference type="SUPFAM" id="SSF81301">
    <property type="entry name" value="Nucleotidyltransferase"/>
    <property type="match status" value="1"/>
</dbReference>
<feature type="binding site" evidence="13">
    <location>
        <position position="167"/>
    </location>
    <ligand>
        <name>Mg(2+)</name>
        <dbReference type="ChEBI" id="CHEBI:18420"/>
        <label>2</label>
        <note>catalytic</note>
    </ligand>
</feature>
<keyword evidence="9 13" id="KW-0460">Magnesium</keyword>
<feature type="binding site" evidence="12">
    <location>
        <begin position="100"/>
        <end position="102"/>
    </location>
    <ligand>
        <name>ATP</name>
        <dbReference type="ChEBI" id="CHEBI:30616"/>
    </ligand>
</feature>
<evidence type="ECO:0000313" key="19">
    <source>
        <dbReference type="EMBL" id="KAJ1919599.1"/>
    </source>
</evidence>
<comment type="catalytic activity">
    <reaction evidence="11">
        <text>RNA(n) + ATP = RNA(n)-3'-adenine ribonucleotide + diphosphate</text>
        <dbReference type="Rhea" id="RHEA:11332"/>
        <dbReference type="Rhea" id="RHEA-COMP:14527"/>
        <dbReference type="Rhea" id="RHEA-COMP:17347"/>
        <dbReference type="ChEBI" id="CHEBI:30616"/>
        <dbReference type="ChEBI" id="CHEBI:33019"/>
        <dbReference type="ChEBI" id="CHEBI:140395"/>
        <dbReference type="ChEBI" id="CHEBI:173115"/>
        <dbReference type="EC" id="2.7.7.19"/>
    </reaction>
</comment>
<dbReference type="EC" id="2.7.7.19" evidence="11"/>
<evidence type="ECO:0000256" key="9">
    <source>
        <dbReference type="ARBA" id="ARBA00022842"/>
    </source>
</evidence>
<keyword evidence="10 11" id="KW-0539">Nucleus</keyword>
<dbReference type="InterPro" id="IPR007012">
    <property type="entry name" value="PolA_pol_cen_dom"/>
</dbReference>
<evidence type="ECO:0000259" key="16">
    <source>
        <dbReference type="Pfam" id="PF04926"/>
    </source>
</evidence>
<sequence length="661" mass="73782">MSINQNQNAGSAPILHASKYGITPPISLSESSPEELRATESLIRALREAGQFESEEESRQREVVLGQLDKLVQEFVYKASLKKKYPEKVARECTGKIFTFGSYRLGVHGAGADIDTLCVVPAHVTREDFFDIMLGLLKERDDVEDLTPVPEAFVPVIKMEFSNVPIDLTFAALQLPKIPQDLELLDTNLLRNLDEAAIRSVNGSRVTDEVLRLVPDVKNFRLALRCIKQWAKKRAIYSNAMGFLGGIAWAMLVARVCQLYPNAASGSIVAKFFLIMCKWKWPQPVMLKPIEDGPLHVRVWNPRIYPQDKAHRMPIITPAYPSMCATHNVYQSALTIMTSEFKRGAEITNDIIAGKAEWNKLFEEQDFYALYKYYIQVTATSTDAETQHKIHGLVESTLRHFIMKLETIEQITLAHPNICSIEKSFKCDEADEEKKIRSGVFPEDGKESEDGKTTVYASQFYIGLVVDTTSGESGSQRLDISWPIQEYVRQVKKAEWWSEDTVLTIDFKRAHKLPSYVQSSTNIASKKSGRSSGKKKRQKPKGKLDEQKGGTKAEYLSTVTTAKKGNALEGSKDGTPKRKVDDAGLQNDVSAGDKNQSRAGGADELLDRSAAKKTQTISLSSTSDREEPDVALKSSARLQTKARTRPQQRGSGIKLRLAGTQ</sequence>
<keyword evidence="4 11" id="KW-0507">mRNA processing</keyword>
<keyword evidence="19" id="KW-0548">Nucleotidyltransferase</keyword>
<dbReference type="PIRSF" id="PIRSF018425">
    <property type="entry name" value="PolyA_polymerase"/>
    <property type="match status" value="1"/>
</dbReference>
<evidence type="ECO:0000256" key="13">
    <source>
        <dbReference type="PIRSR" id="PIRSR018425-2"/>
    </source>
</evidence>
<evidence type="ECO:0000256" key="6">
    <source>
        <dbReference type="ARBA" id="ARBA00022723"/>
    </source>
</evidence>
<evidence type="ECO:0000256" key="8">
    <source>
        <dbReference type="ARBA" id="ARBA00022840"/>
    </source>
</evidence>
<dbReference type="Gene3D" id="1.10.1410.10">
    <property type="match status" value="1"/>
</dbReference>
<dbReference type="Gene3D" id="3.30.70.590">
    <property type="entry name" value="Poly(A) polymerase predicted RNA binding domain"/>
    <property type="match status" value="1"/>
</dbReference>